<feature type="domain" description="HMA" evidence="7">
    <location>
        <begin position="2"/>
        <end position="69"/>
    </location>
</feature>
<dbReference type="EMBL" id="JANAVB010008663">
    <property type="protein sequence ID" value="KAJ6841394.1"/>
    <property type="molecule type" value="Genomic_DNA"/>
</dbReference>
<feature type="compositionally biased region" description="Basic and acidic residues" evidence="6">
    <location>
        <begin position="72"/>
        <end position="94"/>
    </location>
</feature>
<keyword evidence="1" id="KW-0488">Methylation</keyword>
<organism evidence="8 9">
    <name type="scientific">Iris pallida</name>
    <name type="common">Sweet iris</name>
    <dbReference type="NCBI Taxonomy" id="29817"/>
    <lineage>
        <taxon>Eukaryota</taxon>
        <taxon>Viridiplantae</taxon>
        <taxon>Streptophyta</taxon>
        <taxon>Embryophyta</taxon>
        <taxon>Tracheophyta</taxon>
        <taxon>Spermatophyta</taxon>
        <taxon>Magnoliopsida</taxon>
        <taxon>Liliopsida</taxon>
        <taxon>Asparagales</taxon>
        <taxon>Iridaceae</taxon>
        <taxon>Iridoideae</taxon>
        <taxon>Irideae</taxon>
        <taxon>Iris</taxon>
    </lineage>
</organism>
<comment type="caution">
    <text evidence="8">The sequence shown here is derived from an EMBL/GenBank/DDBJ whole genome shotgun (WGS) entry which is preliminary data.</text>
</comment>
<evidence type="ECO:0000256" key="1">
    <source>
        <dbReference type="ARBA" id="ARBA00022481"/>
    </source>
</evidence>
<evidence type="ECO:0000313" key="9">
    <source>
        <dbReference type="Proteomes" id="UP001140949"/>
    </source>
</evidence>
<accession>A0AAX6HLF9</accession>
<feature type="region of interest" description="Disordered" evidence="6">
    <location>
        <begin position="67"/>
        <end position="111"/>
    </location>
</feature>
<name>A0AAX6HLF9_IRIPA</name>
<dbReference type="InterPro" id="IPR036163">
    <property type="entry name" value="HMA_dom_sf"/>
</dbReference>
<evidence type="ECO:0000313" key="8">
    <source>
        <dbReference type="EMBL" id="KAJ6841394.1"/>
    </source>
</evidence>
<reference evidence="8" key="1">
    <citation type="journal article" date="2023" name="GigaByte">
        <title>Genome assembly of the bearded iris, Iris pallida Lam.</title>
        <authorList>
            <person name="Bruccoleri R.E."/>
            <person name="Oakeley E.J."/>
            <person name="Faust A.M.E."/>
            <person name="Altorfer M."/>
            <person name="Dessus-Babus S."/>
            <person name="Burckhardt D."/>
            <person name="Oertli M."/>
            <person name="Naumann U."/>
            <person name="Petersen F."/>
            <person name="Wong J."/>
        </authorList>
    </citation>
    <scope>NUCLEOTIDE SEQUENCE</scope>
    <source>
        <strain evidence="8">GSM-AAB239-AS_SAM_17_03QT</strain>
    </source>
</reference>
<keyword evidence="2" id="KW-0479">Metal-binding</keyword>
<keyword evidence="4" id="KW-0636">Prenylation</keyword>
<dbReference type="GO" id="GO:0046872">
    <property type="term" value="F:metal ion binding"/>
    <property type="evidence" value="ECO:0007669"/>
    <property type="project" value="UniProtKB-KW"/>
</dbReference>
<reference evidence="8" key="2">
    <citation type="submission" date="2023-04" db="EMBL/GenBank/DDBJ databases">
        <authorList>
            <person name="Bruccoleri R.E."/>
            <person name="Oakeley E.J."/>
            <person name="Faust A.-M."/>
            <person name="Dessus-Babus S."/>
            <person name="Altorfer M."/>
            <person name="Burckhardt D."/>
            <person name="Oertli M."/>
            <person name="Naumann U."/>
            <person name="Petersen F."/>
            <person name="Wong J."/>
        </authorList>
    </citation>
    <scope>NUCLEOTIDE SEQUENCE</scope>
    <source>
        <strain evidence="8">GSM-AAB239-AS_SAM_17_03QT</strain>
        <tissue evidence="8">Leaf</tissue>
    </source>
</reference>
<keyword evidence="9" id="KW-1185">Reference proteome</keyword>
<dbReference type="Gene3D" id="3.30.70.100">
    <property type="match status" value="1"/>
</dbReference>
<evidence type="ECO:0000259" key="7">
    <source>
        <dbReference type="PROSITE" id="PS50846"/>
    </source>
</evidence>
<dbReference type="Pfam" id="PF00403">
    <property type="entry name" value="HMA"/>
    <property type="match status" value="1"/>
</dbReference>
<gene>
    <name evidence="8" type="ORF">M6B38_308540</name>
</gene>
<comment type="similarity">
    <text evidence="5">Belongs to the HIPP family.</text>
</comment>
<dbReference type="PANTHER" id="PTHR45811:SF49">
    <property type="entry name" value="OS04G0667600 PROTEIN"/>
    <property type="match status" value="1"/>
</dbReference>
<proteinExistence type="inferred from homology"/>
<dbReference type="PROSITE" id="PS50846">
    <property type="entry name" value="HMA_2"/>
    <property type="match status" value="1"/>
</dbReference>
<evidence type="ECO:0000256" key="2">
    <source>
        <dbReference type="ARBA" id="ARBA00022723"/>
    </source>
</evidence>
<evidence type="ECO:0000256" key="3">
    <source>
        <dbReference type="ARBA" id="ARBA00023288"/>
    </source>
</evidence>
<dbReference type="InterPro" id="IPR051863">
    <property type="entry name" value="HIPP"/>
</dbReference>
<keyword evidence="3" id="KW-0449">Lipoprotein</keyword>
<dbReference type="SUPFAM" id="SSF55008">
    <property type="entry name" value="HMA, heavy metal-associated domain"/>
    <property type="match status" value="1"/>
</dbReference>
<evidence type="ECO:0000256" key="5">
    <source>
        <dbReference type="ARBA" id="ARBA00024045"/>
    </source>
</evidence>
<dbReference type="InterPro" id="IPR006121">
    <property type="entry name" value="HMA_dom"/>
</dbReference>
<dbReference type="Proteomes" id="UP001140949">
    <property type="component" value="Unassembled WGS sequence"/>
</dbReference>
<sequence>MSKKVVLKLDLHDDKDKQRALKSVSKLHGVDSIAMDMQERKLTVVGLIDPVDVVNKLRRLWRADIVSVGPAKEPEKKKEDNKNDPKKDAGKKEGGGGGGGGGGDGKKKEVSVPHDPMAELVAYRGYNPHMITTAYNHPYYMNSTAAYNPHMNTHYYAHNTTEESPSDQCVIC</sequence>
<dbReference type="AlphaFoldDB" id="A0AAX6HLF9"/>
<evidence type="ECO:0000256" key="6">
    <source>
        <dbReference type="SAM" id="MobiDB-lite"/>
    </source>
</evidence>
<protein>
    <submittedName>
        <fullName evidence="8">Heavy metal-associated isoprenylated plant protein 39-like</fullName>
    </submittedName>
</protein>
<evidence type="ECO:0000256" key="4">
    <source>
        <dbReference type="ARBA" id="ARBA00023289"/>
    </source>
</evidence>
<dbReference type="PANTHER" id="PTHR45811">
    <property type="entry name" value="COPPER TRANSPORT PROTEIN FAMILY-RELATED"/>
    <property type="match status" value="1"/>
</dbReference>